<organism evidence="2 3">
    <name type="scientific">Proteus phage Privateer</name>
    <dbReference type="NCBI Taxonomy" id="2712958"/>
    <lineage>
        <taxon>Viruses</taxon>
        <taxon>Duplodnaviria</taxon>
        <taxon>Heunggongvirae</taxon>
        <taxon>Uroviricota</taxon>
        <taxon>Caudoviricetes</taxon>
        <taxon>Grimontviridae</taxon>
        <taxon>Privateervirus</taxon>
        <taxon>Privateervirus privateer</taxon>
    </lineage>
</organism>
<feature type="compositionally biased region" description="Basic and acidic residues" evidence="1">
    <location>
        <begin position="1"/>
        <end position="11"/>
    </location>
</feature>
<dbReference type="EMBL" id="MT028297">
    <property type="protein sequence ID" value="QIN94847.1"/>
    <property type="molecule type" value="Genomic_DNA"/>
</dbReference>
<sequence length="73" mass="8191">MKRNITNEEQLRRRRRDALSEYHSGFGGQINKMLSTGLIDDEPFTRHHSDSTSTDDNYSSYDSGSSDSGGSCD</sequence>
<evidence type="ECO:0000313" key="2">
    <source>
        <dbReference type="EMBL" id="QIN94847.1"/>
    </source>
</evidence>
<keyword evidence="3" id="KW-1185">Reference proteome</keyword>
<dbReference type="Proteomes" id="UP000500956">
    <property type="component" value="Segment"/>
</dbReference>
<gene>
    <name evidence="2" type="ORF">CPT_Privateer_054</name>
</gene>
<proteinExistence type="predicted"/>
<name>A0A6G8R3R6_9CAUD</name>
<evidence type="ECO:0000256" key="1">
    <source>
        <dbReference type="SAM" id="MobiDB-lite"/>
    </source>
</evidence>
<accession>A0A6G8R3R6</accession>
<reference evidence="2 3" key="1">
    <citation type="submission" date="2020-02" db="EMBL/GenBank/DDBJ databases">
        <title>Characterization of Proteus podophage Privateer.</title>
        <authorList>
            <person name="Corban J."/>
            <person name="Ramsey J."/>
        </authorList>
    </citation>
    <scope>NUCLEOTIDE SEQUENCE [LARGE SCALE GENOMIC DNA]</scope>
</reference>
<protein>
    <submittedName>
        <fullName evidence="2">Uncharacterized protein</fullName>
    </submittedName>
</protein>
<feature type="compositionally biased region" description="Low complexity" evidence="1">
    <location>
        <begin position="51"/>
        <end position="73"/>
    </location>
</feature>
<evidence type="ECO:0000313" key="3">
    <source>
        <dbReference type="Proteomes" id="UP000500956"/>
    </source>
</evidence>
<feature type="region of interest" description="Disordered" evidence="1">
    <location>
        <begin position="1"/>
        <end position="73"/>
    </location>
</feature>